<dbReference type="GO" id="GO:0032259">
    <property type="term" value="P:methylation"/>
    <property type="evidence" value="ECO:0007669"/>
    <property type="project" value="InterPro"/>
</dbReference>
<sequence length="109" mass="11937">MYIHTGATTLGGMDFIKTESQLRLKKALDGKRVNCVLLNMAPNANGVKMIDQKNIINLCYAVLKLKAQQTGSTNVSIVEASDLRASIHSTASDIKKKKEKQIHPPFPSV</sequence>
<dbReference type="Gene3D" id="3.40.50.150">
    <property type="entry name" value="Vaccinia Virus protein VP39"/>
    <property type="match status" value="1"/>
</dbReference>
<evidence type="ECO:0000313" key="3">
    <source>
        <dbReference type="Proteomes" id="UP000078200"/>
    </source>
</evidence>
<dbReference type="InterPro" id="IPR002877">
    <property type="entry name" value="RNA_MeTrfase_FtsJ_dom"/>
</dbReference>
<evidence type="ECO:0000259" key="1">
    <source>
        <dbReference type="Pfam" id="PF01728"/>
    </source>
</evidence>
<dbReference type="GO" id="GO:0008168">
    <property type="term" value="F:methyltransferase activity"/>
    <property type="evidence" value="ECO:0007669"/>
    <property type="project" value="InterPro"/>
</dbReference>
<keyword evidence="3" id="KW-1185">Reference proteome</keyword>
<dbReference type="STRING" id="7395.A0A1A9V1D7"/>
<dbReference type="Proteomes" id="UP000078200">
    <property type="component" value="Unassembled WGS sequence"/>
</dbReference>
<proteinExistence type="predicted"/>
<feature type="domain" description="Ribosomal RNA methyltransferase FtsJ" evidence="1">
    <location>
        <begin position="5"/>
        <end position="80"/>
    </location>
</feature>
<evidence type="ECO:0000313" key="2">
    <source>
        <dbReference type="EnsemblMetazoa" id="GAUT022698-PA"/>
    </source>
</evidence>
<dbReference type="EnsemblMetazoa" id="GAUT022698-RA">
    <property type="protein sequence ID" value="GAUT022698-PA"/>
    <property type="gene ID" value="GAUT022698"/>
</dbReference>
<protein>
    <recommendedName>
        <fullName evidence="1">Ribosomal RNA methyltransferase FtsJ domain-containing protein</fullName>
    </recommendedName>
</protein>
<dbReference type="VEuPathDB" id="VectorBase:GAUT022698"/>
<dbReference type="InterPro" id="IPR029063">
    <property type="entry name" value="SAM-dependent_MTases_sf"/>
</dbReference>
<organism evidence="2 3">
    <name type="scientific">Glossina austeni</name>
    <name type="common">Savannah tsetse fly</name>
    <dbReference type="NCBI Taxonomy" id="7395"/>
    <lineage>
        <taxon>Eukaryota</taxon>
        <taxon>Metazoa</taxon>
        <taxon>Ecdysozoa</taxon>
        <taxon>Arthropoda</taxon>
        <taxon>Hexapoda</taxon>
        <taxon>Insecta</taxon>
        <taxon>Pterygota</taxon>
        <taxon>Neoptera</taxon>
        <taxon>Endopterygota</taxon>
        <taxon>Diptera</taxon>
        <taxon>Brachycera</taxon>
        <taxon>Muscomorpha</taxon>
        <taxon>Hippoboscoidea</taxon>
        <taxon>Glossinidae</taxon>
        <taxon>Glossina</taxon>
    </lineage>
</organism>
<dbReference type="AlphaFoldDB" id="A0A1A9V1D7"/>
<reference evidence="2" key="1">
    <citation type="submission" date="2020-05" db="UniProtKB">
        <authorList>
            <consortium name="EnsemblMetazoa"/>
        </authorList>
    </citation>
    <scope>IDENTIFICATION</scope>
    <source>
        <strain evidence="2">TTRI</strain>
    </source>
</reference>
<dbReference type="Pfam" id="PF01728">
    <property type="entry name" value="FtsJ"/>
    <property type="match status" value="1"/>
</dbReference>
<accession>A0A1A9V1D7</accession>
<name>A0A1A9V1D7_GLOAU</name>